<organism evidence="5 6">
    <name type="scientific">Sedimenticola thiotaurini</name>
    <dbReference type="NCBI Taxonomy" id="1543721"/>
    <lineage>
        <taxon>Bacteria</taxon>
        <taxon>Pseudomonadati</taxon>
        <taxon>Pseudomonadota</taxon>
        <taxon>Gammaproteobacteria</taxon>
        <taxon>Chromatiales</taxon>
        <taxon>Sedimenticolaceae</taxon>
        <taxon>Sedimenticola</taxon>
    </lineage>
</organism>
<feature type="transmembrane region" description="Helical" evidence="4">
    <location>
        <begin position="59"/>
        <end position="77"/>
    </location>
</feature>
<accession>A0A558CKK4</accession>
<feature type="transmembrane region" description="Helical" evidence="4">
    <location>
        <begin position="120"/>
        <end position="140"/>
    </location>
</feature>
<feature type="transmembrane region" description="Helical" evidence="4">
    <location>
        <begin position="21"/>
        <end position="43"/>
    </location>
</feature>
<name>A0A558CKK4_9GAMM</name>
<feature type="transmembrane region" description="Helical" evidence="4">
    <location>
        <begin position="183"/>
        <end position="201"/>
    </location>
</feature>
<dbReference type="InterPro" id="IPR011701">
    <property type="entry name" value="MFS"/>
</dbReference>
<feature type="transmembrane region" description="Helical" evidence="4">
    <location>
        <begin position="279"/>
        <end position="298"/>
    </location>
</feature>
<dbReference type="AlphaFoldDB" id="A0A558CKK4"/>
<dbReference type="PANTHER" id="PTHR43596">
    <property type="entry name" value="ADP,ATP CARRIER PROTEIN"/>
    <property type="match status" value="1"/>
</dbReference>
<evidence type="ECO:0000256" key="2">
    <source>
        <dbReference type="ARBA" id="ARBA00022989"/>
    </source>
</evidence>
<sequence length="434" mass="49036">MRHTESRIHRLMRKSIQVEQNEVKALLWSFSYFFALLCSYYIIRPMRDEMGILGGVENLQWLFTGTLLAMTTAIPLFGWVSSRFPRRQFLPYVYLFFIGSLLLFYALMNEQNISIYMARTFFIWASVFNLFVVSVFWSFMADIYSNAQARRLFGFIAAGGTVGALAGPAITTLLVEPIGPRNLLLISALFLSWAILCIIRLSHWSKTQSPEPTDATKNVEEEAIGGSIWDGIRLAIRSPYLLGICLMMLLFTTLATFLYLMQAQIIRDAFVDSAQRTALFAQIDLAVNALTLILQLFLTSRLIKWLNLSVVLALIPLLLAIGFMLLGFAPLVSLLIIVQVIRRAGNYAIMRPAREMLYVVLSKEEKYKAKNVIDTVVYRTGDAVSAWIYSGMRTLGISLSGVAFIAVPLALLWAWVAYKLGREQQIKAEEAQVK</sequence>
<dbReference type="SUPFAM" id="SSF103473">
    <property type="entry name" value="MFS general substrate transporter"/>
    <property type="match status" value="1"/>
</dbReference>
<dbReference type="EMBL" id="VMRY01000123">
    <property type="protein sequence ID" value="TVT49286.1"/>
    <property type="molecule type" value="Genomic_DNA"/>
</dbReference>
<dbReference type="GO" id="GO:0022857">
    <property type="term" value="F:transmembrane transporter activity"/>
    <property type="evidence" value="ECO:0007669"/>
    <property type="project" value="InterPro"/>
</dbReference>
<feature type="transmembrane region" description="Helical" evidence="4">
    <location>
        <begin position="395"/>
        <end position="418"/>
    </location>
</feature>
<feature type="transmembrane region" description="Helical" evidence="4">
    <location>
        <begin position="89"/>
        <end position="108"/>
    </location>
</feature>
<dbReference type="Proteomes" id="UP000317355">
    <property type="component" value="Unassembled WGS sequence"/>
</dbReference>
<keyword evidence="2 4" id="KW-1133">Transmembrane helix</keyword>
<feature type="transmembrane region" description="Helical" evidence="4">
    <location>
        <begin position="152"/>
        <end position="171"/>
    </location>
</feature>
<dbReference type="Pfam" id="PF07690">
    <property type="entry name" value="MFS_1"/>
    <property type="match status" value="1"/>
</dbReference>
<dbReference type="InterPro" id="IPR036259">
    <property type="entry name" value="MFS_trans_sf"/>
</dbReference>
<gene>
    <name evidence="5" type="ORF">FHK82_17270</name>
</gene>
<evidence type="ECO:0000256" key="4">
    <source>
        <dbReference type="SAM" id="Phobius"/>
    </source>
</evidence>
<feature type="transmembrane region" description="Helical" evidence="4">
    <location>
        <begin position="310"/>
        <end position="341"/>
    </location>
</feature>
<protein>
    <submittedName>
        <fullName evidence="5">MFS transporter</fullName>
    </submittedName>
</protein>
<dbReference type="STRING" id="1543721.AAY24_00970"/>
<keyword evidence="3 4" id="KW-0472">Membrane</keyword>
<evidence type="ECO:0000256" key="3">
    <source>
        <dbReference type="ARBA" id="ARBA00023136"/>
    </source>
</evidence>
<reference evidence="5 6" key="1">
    <citation type="submission" date="2019-07" db="EMBL/GenBank/DDBJ databases">
        <title>The pathways for chlorine oxyanion respiration interact through the shared metabolite chlorate.</title>
        <authorList>
            <person name="Barnum T.P."/>
            <person name="Cheng Y."/>
            <person name="Hill K.A."/>
            <person name="Lucas L.N."/>
            <person name="Carlson H.K."/>
            <person name="Coates J.D."/>
        </authorList>
    </citation>
    <scope>NUCLEOTIDE SEQUENCE [LARGE SCALE GENOMIC DNA]</scope>
    <source>
        <strain evidence="5">BK-3</strain>
    </source>
</reference>
<keyword evidence="1 4" id="KW-0812">Transmembrane</keyword>
<evidence type="ECO:0000313" key="5">
    <source>
        <dbReference type="EMBL" id="TVT49286.1"/>
    </source>
</evidence>
<evidence type="ECO:0000256" key="1">
    <source>
        <dbReference type="ARBA" id="ARBA00022692"/>
    </source>
</evidence>
<dbReference type="Gene3D" id="1.20.1250.20">
    <property type="entry name" value="MFS general substrate transporter like domains"/>
    <property type="match status" value="1"/>
</dbReference>
<proteinExistence type="predicted"/>
<dbReference type="CDD" id="cd06174">
    <property type="entry name" value="MFS"/>
    <property type="match status" value="1"/>
</dbReference>
<dbReference type="PANTHER" id="PTHR43596:SF1">
    <property type="entry name" value="ADP,ATP CARRIER PROTEIN"/>
    <property type="match status" value="1"/>
</dbReference>
<feature type="transmembrane region" description="Helical" evidence="4">
    <location>
        <begin position="240"/>
        <end position="259"/>
    </location>
</feature>
<comment type="caution">
    <text evidence="5">The sequence shown here is derived from an EMBL/GenBank/DDBJ whole genome shotgun (WGS) entry which is preliminary data.</text>
</comment>
<evidence type="ECO:0000313" key="6">
    <source>
        <dbReference type="Proteomes" id="UP000317355"/>
    </source>
</evidence>